<dbReference type="EMBL" id="BARU01011581">
    <property type="protein sequence ID" value="GAH31800.1"/>
    <property type="molecule type" value="Genomic_DNA"/>
</dbReference>
<evidence type="ECO:0000256" key="1">
    <source>
        <dbReference type="ARBA" id="ARBA00022679"/>
    </source>
</evidence>
<comment type="caution">
    <text evidence="3">The sequence shown here is derived from an EMBL/GenBank/DDBJ whole genome shotgun (WGS) entry which is preliminary data.</text>
</comment>
<accession>X1FGZ7</accession>
<dbReference type="InterPro" id="IPR050088">
    <property type="entry name" value="IspD/TarI_cytidylyltransf_bact"/>
</dbReference>
<keyword evidence="1" id="KW-0808">Transferase</keyword>
<feature type="non-terminal residue" evidence="3">
    <location>
        <position position="1"/>
    </location>
</feature>
<evidence type="ECO:0000313" key="3">
    <source>
        <dbReference type="EMBL" id="GAH31800.1"/>
    </source>
</evidence>
<reference evidence="3" key="1">
    <citation type="journal article" date="2014" name="Front. Microbiol.">
        <title>High frequency of phylogenetically diverse reductive dehalogenase-homologous genes in deep subseafloor sedimentary metagenomes.</title>
        <authorList>
            <person name="Kawai M."/>
            <person name="Futagami T."/>
            <person name="Toyoda A."/>
            <person name="Takaki Y."/>
            <person name="Nishi S."/>
            <person name="Hori S."/>
            <person name="Arai W."/>
            <person name="Tsubouchi T."/>
            <person name="Morono Y."/>
            <person name="Uchiyama I."/>
            <person name="Ito T."/>
            <person name="Fujiyama A."/>
            <person name="Inagaki F."/>
            <person name="Takami H."/>
        </authorList>
    </citation>
    <scope>NUCLEOTIDE SEQUENCE</scope>
    <source>
        <strain evidence="3">Expedition CK06-06</strain>
    </source>
</reference>
<gene>
    <name evidence="3" type="ORF">S03H2_21696</name>
</gene>
<dbReference type="PANTHER" id="PTHR32125">
    <property type="entry name" value="2-C-METHYL-D-ERYTHRITOL 4-PHOSPHATE CYTIDYLYLTRANSFERASE, CHLOROPLASTIC"/>
    <property type="match status" value="1"/>
</dbReference>
<dbReference type="SUPFAM" id="SSF53448">
    <property type="entry name" value="Nucleotide-diphospho-sugar transferases"/>
    <property type="match status" value="1"/>
</dbReference>
<dbReference type="PANTHER" id="PTHR32125:SF4">
    <property type="entry name" value="2-C-METHYL-D-ERYTHRITOL 4-PHOSPHATE CYTIDYLYLTRANSFERASE, CHLOROPLASTIC"/>
    <property type="match status" value="1"/>
</dbReference>
<dbReference type="Pfam" id="PF01128">
    <property type="entry name" value="IspD"/>
    <property type="match status" value="1"/>
</dbReference>
<evidence type="ECO:0000256" key="2">
    <source>
        <dbReference type="ARBA" id="ARBA00022695"/>
    </source>
</evidence>
<dbReference type="Gene3D" id="3.90.550.10">
    <property type="entry name" value="Spore Coat Polysaccharide Biosynthesis Protein SpsA, Chain A"/>
    <property type="match status" value="1"/>
</dbReference>
<protein>
    <recommendedName>
        <fullName evidence="4">2-C-methyl-D-erythritol 4-phosphate cytidylyltransferase</fullName>
    </recommendedName>
</protein>
<evidence type="ECO:0008006" key="4">
    <source>
        <dbReference type="Google" id="ProtNLM"/>
    </source>
</evidence>
<keyword evidence="2" id="KW-0548">Nucleotidyltransferase</keyword>
<dbReference type="InterPro" id="IPR029044">
    <property type="entry name" value="Nucleotide-diphossugar_trans"/>
</dbReference>
<organism evidence="3">
    <name type="scientific">marine sediment metagenome</name>
    <dbReference type="NCBI Taxonomy" id="412755"/>
    <lineage>
        <taxon>unclassified sequences</taxon>
        <taxon>metagenomes</taxon>
        <taxon>ecological metagenomes</taxon>
    </lineage>
</organism>
<name>X1FGZ7_9ZZZZ</name>
<dbReference type="AlphaFoldDB" id="X1FGZ7"/>
<sequence length="87" mass="10073">GKGTVDKTIPRGTVWHAQTPQTFFYKNILEAHNKAREDNFMGTDDASLMERMNWKVSVVRGRHENIKITTPLDLFLAELIMTRNGRR</sequence>
<dbReference type="InterPro" id="IPR034683">
    <property type="entry name" value="IspD/TarI"/>
</dbReference>
<dbReference type="GO" id="GO:0050518">
    <property type="term" value="F:2-C-methyl-D-erythritol 4-phosphate cytidylyltransferase activity"/>
    <property type="evidence" value="ECO:0007669"/>
    <property type="project" value="TreeGrafter"/>
</dbReference>
<proteinExistence type="predicted"/>